<keyword evidence="7" id="KW-0963">Cytoplasm</keyword>
<keyword evidence="11" id="KW-0547">Nucleotide-binding</keyword>
<dbReference type="InterPro" id="IPR004358">
    <property type="entry name" value="Sig_transdc_His_kin-like_C"/>
</dbReference>
<keyword evidence="12 23" id="KW-0418">Kinase</keyword>
<dbReference type="SUPFAM" id="SSF55874">
    <property type="entry name" value="ATPase domain of HSP90 chaperone/DNA topoisomerase II/histidine kinase"/>
    <property type="match status" value="1"/>
</dbReference>
<keyword evidence="20" id="KW-0472">Membrane</keyword>
<evidence type="ECO:0000256" key="1">
    <source>
        <dbReference type="ARBA" id="ARBA00000085"/>
    </source>
</evidence>
<proteinExistence type="predicted"/>
<dbReference type="EC" id="2.7.13.3" evidence="4"/>
<evidence type="ECO:0000313" key="23">
    <source>
        <dbReference type="EMBL" id="CUS31269.1"/>
    </source>
</evidence>
<dbReference type="GO" id="GO:0000155">
    <property type="term" value="F:phosphorelay sensor kinase activity"/>
    <property type="evidence" value="ECO:0007669"/>
    <property type="project" value="InterPro"/>
</dbReference>
<evidence type="ECO:0000313" key="24">
    <source>
        <dbReference type="Proteomes" id="UP000199032"/>
    </source>
</evidence>
<dbReference type="OrthoDB" id="9792869at2"/>
<reference evidence="23 24" key="1">
    <citation type="submission" date="2015-10" db="EMBL/GenBank/DDBJ databases">
        <authorList>
            <person name="Gilbert D.G."/>
        </authorList>
    </citation>
    <scope>NUCLEOTIDE SEQUENCE [LARGE SCALE GENOMIC DNA]</scope>
    <source>
        <strain evidence="23">COMA1</strain>
    </source>
</reference>
<evidence type="ECO:0000256" key="15">
    <source>
        <dbReference type="ARBA" id="ARBA00023012"/>
    </source>
</evidence>
<dbReference type="PRINTS" id="PR00344">
    <property type="entry name" value="BCTRLSENSOR"/>
</dbReference>
<dbReference type="GO" id="GO:0046872">
    <property type="term" value="F:metal ion binding"/>
    <property type="evidence" value="ECO:0007669"/>
    <property type="project" value="UniProtKB-KW"/>
</dbReference>
<dbReference type="SMART" id="SM00387">
    <property type="entry name" value="HATPase_c"/>
    <property type="match status" value="1"/>
</dbReference>
<evidence type="ECO:0000256" key="16">
    <source>
        <dbReference type="ARBA" id="ARBA00023014"/>
    </source>
</evidence>
<dbReference type="NCBIfam" id="TIGR00229">
    <property type="entry name" value="sensory_box"/>
    <property type="match status" value="1"/>
</dbReference>
<name>A0A0S4L1A9_9BACT</name>
<keyword evidence="20" id="KW-1133">Transmembrane helix</keyword>
<dbReference type="Gene3D" id="1.20.5.1930">
    <property type="match status" value="1"/>
</dbReference>
<feature type="transmembrane region" description="Helical" evidence="20">
    <location>
        <begin position="12"/>
        <end position="32"/>
    </location>
</feature>
<evidence type="ECO:0000256" key="19">
    <source>
        <dbReference type="SAM" id="Coils"/>
    </source>
</evidence>
<evidence type="ECO:0000256" key="7">
    <source>
        <dbReference type="ARBA" id="ARBA00022490"/>
    </source>
</evidence>
<dbReference type="PROSITE" id="PS50112">
    <property type="entry name" value="PAS"/>
    <property type="match status" value="1"/>
</dbReference>
<evidence type="ECO:0000256" key="9">
    <source>
        <dbReference type="ARBA" id="ARBA00022679"/>
    </source>
</evidence>
<dbReference type="InterPro" id="IPR036890">
    <property type="entry name" value="HATPase_C_sf"/>
</dbReference>
<keyword evidence="9" id="KW-0808">Transferase</keyword>
<dbReference type="InterPro" id="IPR003594">
    <property type="entry name" value="HATPase_dom"/>
</dbReference>
<dbReference type="PROSITE" id="PS50109">
    <property type="entry name" value="HIS_KIN"/>
    <property type="match status" value="1"/>
</dbReference>
<comment type="function">
    <text evidence="17">Member of the two-component regulatory system NreB/NreC involved in the control of dissimilatory nitrate/nitrite reduction in response to oxygen. NreB functions as a direct oxygen sensor histidine kinase which is autophosphorylated, in the absence of oxygen, probably at the conserved histidine residue, and transfers its phosphate group probably to a conserved aspartate residue of NreC. NreB/NreC activates the expression of the nitrate (narGHJI) and nitrite (nir) reductase operons, as well as the putative nitrate transporter gene narT.</text>
</comment>
<keyword evidence="10" id="KW-0479">Metal-binding</keyword>
<evidence type="ECO:0000256" key="3">
    <source>
        <dbReference type="ARBA" id="ARBA00004496"/>
    </source>
</evidence>
<keyword evidence="6" id="KW-0004">4Fe-4S</keyword>
<evidence type="ECO:0000259" key="21">
    <source>
        <dbReference type="PROSITE" id="PS50109"/>
    </source>
</evidence>
<accession>A0A0S4L1A9</accession>
<dbReference type="CDD" id="cd00130">
    <property type="entry name" value="PAS"/>
    <property type="match status" value="1"/>
</dbReference>
<evidence type="ECO:0000256" key="2">
    <source>
        <dbReference type="ARBA" id="ARBA00001966"/>
    </source>
</evidence>
<dbReference type="PANTHER" id="PTHR24421">
    <property type="entry name" value="NITRATE/NITRITE SENSOR PROTEIN NARX-RELATED"/>
    <property type="match status" value="1"/>
</dbReference>
<keyword evidence="13" id="KW-0067">ATP-binding</keyword>
<feature type="coiled-coil region" evidence="19">
    <location>
        <begin position="109"/>
        <end position="143"/>
    </location>
</feature>
<evidence type="ECO:0000256" key="4">
    <source>
        <dbReference type="ARBA" id="ARBA00012438"/>
    </source>
</evidence>
<keyword evidence="14" id="KW-0408">Iron</keyword>
<evidence type="ECO:0000256" key="8">
    <source>
        <dbReference type="ARBA" id="ARBA00022553"/>
    </source>
</evidence>
<evidence type="ECO:0000259" key="22">
    <source>
        <dbReference type="PROSITE" id="PS50112"/>
    </source>
</evidence>
<feature type="transmembrane region" description="Helical" evidence="20">
    <location>
        <begin position="63"/>
        <end position="83"/>
    </location>
</feature>
<dbReference type="SUPFAM" id="SSF55785">
    <property type="entry name" value="PYP-like sensor domain (PAS domain)"/>
    <property type="match status" value="1"/>
</dbReference>
<comment type="catalytic activity">
    <reaction evidence="1">
        <text>ATP + protein L-histidine = ADP + protein N-phospho-L-histidine.</text>
        <dbReference type="EC" id="2.7.13.3"/>
    </reaction>
</comment>
<evidence type="ECO:0000256" key="11">
    <source>
        <dbReference type="ARBA" id="ARBA00022741"/>
    </source>
</evidence>
<keyword evidence="8" id="KW-0597">Phosphoprotein</keyword>
<evidence type="ECO:0000256" key="17">
    <source>
        <dbReference type="ARBA" id="ARBA00024827"/>
    </source>
</evidence>
<dbReference type="InterPro" id="IPR000014">
    <property type="entry name" value="PAS"/>
</dbReference>
<dbReference type="PANTHER" id="PTHR24421:SF10">
    <property type="entry name" value="NITRATE_NITRITE SENSOR PROTEIN NARQ"/>
    <property type="match status" value="1"/>
</dbReference>
<dbReference type="InterPro" id="IPR035965">
    <property type="entry name" value="PAS-like_dom_sf"/>
</dbReference>
<dbReference type="GO" id="GO:0016020">
    <property type="term" value="C:membrane"/>
    <property type="evidence" value="ECO:0007669"/>
    <property type="project" value="InterPro"/>
</dbReference>
<dbReference type="EMBL" id="CZQA01000001">
    <property type="protein sequence ID" value="CUS31269.1"/>
    <property type="molecule type" value="Genomic_DNA"/>
</dbReference>
<dbReference type="Proteomes" id="UP000199032">
    <property type="component" value="Unassembled WGS sequence"/>
</dbReference>
<dbReference type="Pfam" id="PF02518">
    <property type="entry name" value="HATPase_c"/>
    <property type="match status" value="1"/>
</dbReference>
<dbReference type="Pfam" id="PF13426">
    <property type="entry name" value="PAS_9"/>
    <property type="match status" value="1"/>
</dbReference>
<dbReference type="GO" id="GO:0005737">
    <property type="term" value="C:cytoplasm"/>
    <property type="evidence" value="ECO:0007669"/>
    <property type="project" value="UniProtKB-SubCell"/>
</dbReference>
<dbReference type="GO" id="GO:0005524">
    <property type="term" value="F:ATP binding"/>
    <property type="evidence" value="ECO:0007669"/>
    <property type="project" value="UniProtKB-KW"/>
</dbReference>
<dbReference type="GO" id="GO:0051539">
    <property type="term" value="F:4 iron, 4 sulfur cluster binding"/>
    <property type="evidence" value="ECO:0007669"/>
    <property type="project" value="UniProtKB-KW"/>
</dbReference>
<dbReference type="Gene3D" id="3.30.565.10">
    <property type="entry name" value="Histidine kinase-like ATPase, C-terminal domain"/>
    <property type="match status" value="1"/>
</dbReference>
<evidence type="ECO:0000256" key="12">
    <source>
        <dbReference type="ARBA" id="ARBA00022777"/>
    </source>
</evidence>
<keyword evidence="15" id="KW-0902">Two-component regulatory system</keyword>
<keyword evidence="20" id="KW-0812">Transmembrane</keyword>
<sequence length="512" mass="57476">MTWKHTIRMNEQLREPILAVLMVILLVGLFAFDLNSPMAFADHELYVVVVLVATVSRLSWMPSIAAGAGTLLTIIGGIGTPWFANLPPWVQVGNRFITIVILWVLVWFAQKRRQAETALQRANEDLEQKVTERTQQLTSVNQTLSMEVAEHVQTEQALRLSQGRLADILDLAEDAIIVTEHDRSITLFNQGAVKLFGYEPSEVLGKPIDLLLPERFRIDHPSSIDEFAHNPESTHRMAQRREVSGLKKDAREFPAEASISTLSVGSRVTYTLILRDITERLRTERQLQSLTAELMMAQEEERRRIARELHDDINQRLALVAIDIGNMLSTPSSMTTQANNMIQSISQRLAKISDDVRRMAYKFHPSILDDLGLTAALKHMAEEWSEKTGIRIVIVGEEMADPLPRDVASCLYRVTQESLANIMKHARATRVELELICDGQEITLSIQDTGVGFDLKNAQAGHSGLGLVNMRERVRSVQGRFDIQSEPGRGTHIMVHIPFSGAPHEETTSYLG</sequence>
<feature type="coiled-coil region" evidence="19">
    <location>
        <begin position="280"/>
        <end position="316"/>
    </location>
</feature>
<evidence type="ECO:0000256" key="5">
    <source>
        <dbReference type="ARBA" id="ARBA00017322"/>
    </source>
</evidence>
<evidence type="ECO:0000256" key="18">
    <source>
        <dbReference type="ARBA" id="ARBA00030800"/>
    </source>
</evidence>
<dbReference type="InterPro" id="IPR005467">
    <property type="entry name" value="His_kinase_dom"/>
</dbReference>
<dbReference type="Pfam" id="PF07730">
    <property type="entry name" value="HisKA_3"/>
    <property type="match status" value="1"/>
</dbReference>
<dbReference type="InterPro" id="IPR050482">
    <property type="entry name" value="Sensor_HK_TwoCompSys"/>
</dbReference>
<feature type="domain" description="PAS" evidence="22">
    <location>
        <begin position="161"/>
        <end position="214"/>
    </location>
</feature>
<evidence type="ECO:0000256" key="10">
    <source>
        <dbReference type="ARBA" id="ARBA00022723"/>
    </source>
</evidence>
<evidence type="ECO:0000256" key="14">
    <source>
        <dbReference type="ARBA" id="ARBA00023004"/>
    </source>
</evidence>
<dbReference type="CDD" id="cd16917">
    <property type="entry name" value="HATPase_UhpB-NarQ-NarX-like"/>
    <property type="match status" value="1"/>
</dbReference>
<keyword evidence="16" id="KW-0411">Iron-sulfur</keyword>
<dbReference type="AlphaFoldDB" id="A0A0S4L1A9"/>
<organism evidence="23 24">
    <name type="scientific">Candidatus Nitrospira nitrosa</name>
    <dbReference type="NCBI Taxonomy" id="1742972"/>
    <lineage>
        <taxon>Bacteria</taxon>
        <taxon>Pseudomonadati</taxon>
        <taxon>Nitrospirota</taxon>
        <taxon>Nitrospiria</taxon>
        <taxon>Nitrospirales</taxon>
        <taxon>Nitrospiraceae</taxon>
        <taxon>Nitrospira</taxon>
    </lineage>
</organism>
<keyword evidence="19" id="KW-0175">Coiled coil</keyword>
<comment type="subcellular location">
    <subcellularLocation>
        <location evidence="3">Cytoplasm</location>
    </subcellularLocation>
</comment>
<dbReference type="STRING" id="1742972.COMA1_10023"/>
<evidence type="ECO:0000256" key="20">
    <source>
        <dbReference type="SAM" id="Phobius"/>
    </source>
</evidence>
<gene>
    <name evidence="23" type="ORF">COMA1_10023</name>
</gene>
<feature type="domain" description="Histidine kinase" evidence="21">
    <location>
        <begin position="304"/>
        <end position="501"/>
    </location>
</feature>
<comment type="cofactor">
    <cofactor evidence="2">
        <name>[4Fe-4S] cluster</name>
        <dbReference type="ChEBI" id="CHEBI:49883"/>
    </cofactor>
</comment>
<dbReference type="Gene3D" id="3.30.450.20">
    <property type="entry name" value="PAS domain"/>
    <property type="match status" value="1"/>
</dbReference>
<protein>
    <recommendedName>
        <fullName evidence="5">Oxygen sensor histidine kinase NreB</fullName>
        <ecNumber evidence="4">2.7.13.3</ecNumber>
    </recommendedName>
    <alternativeName>
        <fullName evidence="18">Nitrogen regulation protein B</fullName>
    </alternativeName>
</protein>
<dbReference type="InterPro" id="IPR011712">
    <property type="entry name" value="Sig_transdc_His_kin_sub3_dim/P"/>
</dbReference>
<feature type="transmembrane region" description="Helical" evidence="20">
    <location>
        <begin position="89"/>
        <end position="109"/>
    </location>
</feature>
<dbReference type="SMART" id="SM00091">
    <property type="entry name" value="PAS"/>
    <property type="match status" value="1"/>
</dbReference>
<evidence type="ECO:0000256" key="6">
    <source>
        <dbReference type="ARBA" id="ARBA00022485"/>
    </source>
</evidence>
<keyword evidence="24" id="KW-1185">Reference proteome</keyword>
<evidence type="ECO:0000256" key="13">
    <source>
        <dbReference type="ARBA" id="ARBA00022840"/>
    </source>
</evidence>
<dbReference type="GO" id="GO:0046983">
    <property type="term" value="F:protein dimerization activity"/>
    <property type="evidence" value="ECO:0007669"/>
    <property type="project" value="InterPro"/>
</dbReference>